<name>A0A8W8MKV8_MAGGI</name>
<dbReference type="CDD" id="cd06558">
    <property type="entry name" value="crotonase-like"/>
    <property type="match status" value="1"/>
</dbReference>
<dbReference type="AlphaFoldDB" id="A0A8W8MKV8"/>
<dbReference type="GO" id="GO:0016829">
    <property type="term" value="F:lyase activity"/>
    <property type="evidence" value="ECO:0007669"/>
    <property type="project" value="UniProtKB-KW"/>
</dbReference>
<dbReference type="GO" id="GO:0006635">
    <property type="term" value="P:fatty acid beta-oxidation"/>
    <property type="evidence" value="ECO:0007669"/>
    <property type="project" value="TreeGrafter"/>
</dbReference>
<keyword evidence="3" id="KW-1185">Reference proteome</keyword>
<dbReference type="GO" id="GO:0005829">
    <property type="term" value="C:cytosol"/>
    <property type="evidence" value="ECO:0007669"/>
    <property type="project" value="TreeGrafter"/>
</dbReference>
<dbReference type="InterPro" id="IPR001753">
    <property type="entry name" value="Enoyl-CoA_hydra/iso"/>
</dbReference>
<protein>
    <submittedName>
        <fullName evidence="2">Uncharacterized protein</fullName>
    </submittedName>
</protein>
<keyword evidence="1" id="KW-0456">Lyase</keyword>
<dbReference type="PANTHER" id="PTHR11941:SF27">
    <property type="entry name" value="ETHYLMALONYL-COA DECARBOXYLASE"/>
    <property type="match status" value="1"/>
</dbReference>
<evidence type="ECO:0000313" key="3">
    <source>
        <dbReference type="Proteomes" id="UP000005408"/>
    </source>
</evidence>
<reference evidence="2" key="1">
    <citation type="submission" date="2022-08" db="UniProtKB">
        <authorList>
            <consortium name="EnsemblMetazoa"/>
        </authorList>
    </citation>
    <scope>IDENTIFICATION</scope>
    <source>
        <strain evidence="2">05x7-T-G4-1.051#20</strain>
    </source>
</reference>
<dbReference type="InterPro" id="IPR029045">
    <property type="entry name" value="ClpP/crotonase-like_dom_sf"/>
</dbReference>
<organism evidence="2 3">
    <name type="scientific">Magallana gigas</name>
    <name type="common">Pacific oyster</name>
    <name type="synonym">Crassostrea gigas</name>
    <dbReference type="NCBI Taxonomy" id="29159"/>
    <lineage>
        <taxon>Eukaryota</taxon>
        <taxon>Metazoa</taxon>
        <taxon>Spiralia</taxon>
        <taxon>Lophotrochozoa</taxon>
        <taxon>Mollusca</taxon>
        <taxon>Bivalvia</taxon>
        <taxon>Autobranchia</taxon>
        <taxon>Pteriomorphia</taxon>
        <taxon>Ostreida</taxon>
        <taxon>Ostreoidea</taxon>
        <taxon>Ostreidae</taxon>
        <taxon>Magallana</taxon>
    </lineage>
</organism>
<dbReference type="SUPFAM" id="SSF52096">
    <property type="entry name" value="ClpP/crotonase"/>
    <property type="match status" value="1"/>
</dbReference>
<dbReference type="Proteomes" id="UP000005408">
    <property type="component" value="Unassembled WGS sequence"/>
</dbReference>
<evidence type="ECO:0000256" key="1">
    <source>
        <dbReference type="ARBA" id="ARBA00023239"/>
    </source>
</evidence>
<dbReference type="EnsemblMetazoa" id="G32811.1">
    <property type="protein sequence ID" value="G32811.1:cds"/>
    <property type="gene ID" value="G32811"/>
</dbReference>
<dbReference type="Gene3D" id="3.90.226.10">
    <property type="entry name" value="2-enoyl-CoA Hydratase, Chain A, domain 1"/>
    <property type="match status" value="1"/>
</dbReference>
<accession>A0A8W8MKV8</accession>
<evidence type="ECO:0000313" key="2">
    <source>
        <dbReference type="EnsemblMetazoa" id="G32811.1:cds"/>
    </source>
</evidence>
<dbReference type="FunFam" id="3.90.226.10:FF:000109">
    <property type="entry name" value="Enoyl-CoA hydratase, putative"/>
    <property type="match status" value="1"/>
</dbReference>
<sequence>MRTSSVLEMTVVMRRFRVYSIMFRKPITMTWRRSVFSARSRSLSGGLEFFSGSGRVTMQQDESSGIAVVTLDNPGKKNALSGSMMAEFEKVTQRLEQWSSGKAVILSGHGGDFCTGVDLDLVRNILHSEGGQKMSSYLHDLLTQFSNLPLISVAVIPGIAVGGGAELTTACDFRLMTPGSKIGFVQIKMGVVTGFGGGTRLTRIVGRSQALRMLCSGKVYRAEESKALGLADDILSGKDDSVEEAKDWIKDNFPHNTEMTRQMKKIIIGASELDSRCSLQNERDIFVSTWGQPLHLDAVNSNIKHRE</sequence>
<dbReference type="PANTHER" id="PTHR11941">
    <property type="entry name" value="ENOYL-COA HYDRATASE-RELATED"/>
    <property type="match status" value="1"/>
</dbReference>
<dbReference type="Pfam" id="PF00378">
    <property type="entry name" value="ECH_1"/>
    <property type="match status" value="1"/>
</dbReference>
<proteinExistence type="predicted"/>